<keyword evidence="10" id="KW-0256">Endoplasmic reticulum</keyword>
<accession>A0ABQ0M9A7</accession>
<reference evidence="11" key="1">
    <citation type="submission" date="2014-09" db="EMBL/GenBank/DDBJ databases">
        <title>Genome sequence of the luminous mushroom Mycena chlorophos for searching fungal bioluminescence genes.</title>
        <authorList>
            <person name="Tanaka Y."/>
            <person name="Kasuga D."/>
            <person name="Oba Y."/>
            <person name="Hase S."/>
            <person name="Sato K."/>
            <person name="Oba Y."/>
            <person name="Sakakibara Y."/>
        </authorList>
    </citation>
    <scope>NUCLEOTIDE SEQUENCE</scope>
</reference>
<dbReference type="EC" id="2.1.1.100" evidence="3 10"/>
<feature type="transmembrane region" description="Helical" evidence="10">
    <location>
        <begin position="136"/>
        <end position="159"/>
    </location>
</feature>
<feature type="transmembrane region" description="Helical" evidence="10">
    <location>
        <begin position="193"/>
        <end position="216"/>
    </location>
</feature>
<evidence type="ECO:0000256" key="4">
    <source>
        <dbReference type="ARBA" id="ARBA00022603"/>
    </source>
</evidence>
<keyword evidence="12" id="KW-1185">Reference proteome</keyword>
<keyword evidence="8 10" id="KW-1133">Transmembrane helix</keyword>
<evidence type="ECO:0000256" key="2">
    <source>
        <dbReference type="ARBA" id="ARBA00009140"/>
    </source>
</evidence>
<sequence>MSSSPPPAPSAPPAPYRDNGRIPNTPLAISLVSFLLGSTFALGVATTLSGNPLTPAPAFHDAPWWLTGQLGFFIAAWATFHWGEYAVTAGWNLEKCSVDSFLLENGTLYHIAHATALTEYFITLWFFPSWKTYPKFAVAGLALVVLGQTLRSTAMIHAATNFSHAVAFKKRDTHVLVTDGIYAWLRHPSYTGFFYWALGTQLVLQNRFSFVLYLILLWRFFFYRIRAEERALVVFFGDAYVQYRKRVGTLMPFIP</sequence>
<comment type="similarity">
    <text evidence="2 10">Belongs to the class VI-like SAM-binding methyltransferase superfamily. Isoprenylcysteine carboxyl methyltransferase family.</text>
</comment>
<comment type="subcellular location">
    <subcellularLocation>
        <location evidence="10">Endoplasmic reticulum membrane</location>
        <topology evidence="10">Multi-pass membrane protein</topology>
    </subcellularLocation>
    <subcellularLocation>
        <location evidence="1">Membrane</location>
        <topology evidence="1">Multi-pass membrane protein</topology>
    </subcellularLocation>
</comment>
<name>A0ABQ0M9A7_MYCCL</name>
<evidence type="ECO:0000256" key="1">
    <source>
        <dbReference type="ARBA" id="ARBA00004141"/>
    </source>
</evidence>
<dbReference type="Gene3D" id="1.20.120.1630">
    <property type="match status" value="1"/>
</dbReference>
<comment type="catalytic activity">
    <reaction evidence="10">
        <text>[protein]-C-terminal S-[(2E,6E)-farnesyl]-L-cysteine + S-adenosyl-L-methionine = [protein]-C-terminal S-[(2E,6E)-farnesyl]-L-cysteine methyl ester + S-adenosyl-L-homocysteine</text>
        <dbReference type="Rhea" id="RHEA:21672"/>
        <dbReference type="Rhea" id="RHEA-COMP:12125"/>
        <dbReference type="Rhea" id="RHEA-COMP:12126"/>
        <dbReference type="ChEBI" id="CHEBI:57856"/>
        <dbReference type="ChEBI" id="CHEBI:59789"/>
        <dbReference type="ChEBI" id="CHEBI:90510"/>
        <dbReference type="ChEBI" id="CHEBI:90511"/>
        <dbReference type="EC" id="2.1.1.100"/>
    </reaction>
</comment>
<proteinExistence type="inferred from homology"/>
<evidence type="ECO:0000256" key="6">
    <source>
        <dbReference type="ARBA" id="ARBA00022691"/>
    </source>
</evidence>
<feature type="transmembrane region" description="Helical" evidence="10">
    <location>
        <begin position="107"/>
        <end position="127"/>
    </location>
</feature>
<dbReference type="InterPro" id="IPR007269">
    <property type="entry name" value="ICMT_MeTrfase"/>
</dbReference>
<evidence type="ECO:0000313" key="11">
    <source>
        <dbReference type="EMBL" id="GAT59896.1"/>
    </source>
</evidence>
<dbReference type="PANTHER" id="PTHR12714:SF9">
    <property type="entry name" value="PROTEIN-S-ISOPRENYLCYSTEINE O-METHYLTRANSFERASE"/>
    <property type="match status" value="1"/>
</dbReference>
<dbReference type="Proteomes" id="UP000815677">
    <property type="component" value="Unassembled WGS sequence"/>
</dbReference>
<evidence type="ECO:0000256" key="9">
    <source>
        <dbReference type="ARBA" id="ARBA00023136"/>
    </source>
</evidence>
<evidence type="ECO:0000256" key="10">
    <source>
        <dbReference type="RuleBase" id="RU362022"/>
    </source>
</evidence>
<dbReference type="InterPro" id="IPR025770">
    <property type="entry name" value="PPMT_MeTrfase"/>
</dbReference>
<dbReference type="Pfam" id="PF04140">
    <property type="entry name" value="ICMT"/>
    <property type="match status" value="1"/>
</dbReference>
<gene>
    <name evidence="11" type="ORF">MCHLO_16121</name>
</gene>
<evidence type="ECO:0000256" key="3">
    <source>
        <dbReference type="ARBA" id="ARBA00012151"/>
    </source>
</evidence>
<evidence type="ECO:0000256" key="7">
    <source>
        <dbReference type="ARBA" id="ARBA00022692"/>
    </source>
</evidence>
<dbReference type="PROSITE" id="PS51564">
    <property type="entry name" value="SAM_ICMT"/>
    <property type="match status" value="1"/>
</dbReference>
<feature type="transmembrane region" description="Helical" evidence="10">
    <location>
        <begin position="27"/>
        <end position="50"/>
    </location>
</feature>
<evidence type="ECO:0000256" key="8">
    <source>
        <dbReference type="ARBA" id="ARBA00022989"/>
    </source>
</evidence>
<keyword evidence="4 10" id="KW-0489">Methyltransferase</keyword>
<keyword evidence="6 10" id="KW-0949">S-adenosyl-L-methionine</keyword>
<evidence type="ECO:0000256" key="5">
    <source>
        <dbReference type="ARBA" id="ARBA00022679"/>
    </source>
</evidence>
<evidence type="ECO:0000313" key="12">
    <source>
        <dbReference type="Proteomes" id="UP000815677"/>
    </source>
</evidence>
<keyword evidence="9 10" id="KW-0472">Membrane</keyword>
<dbReference type="EMBL" id="DF849927">
    <property type="protein sequence ID" value="GAT59896.1"/>
    <property type="molecule type" value="Genomic_DNA"/>
</dbReference>
<keyword evidence="7 10" id="KW-0812">Transmembrane</keyword>
<keyword evidence="5" id="KW-0808">Transferase</keyword>
<dbReference type="PANTHER" id="PTHR12714">
    <property type="entry name" value="PROTEIN-S ISOPRENYLCYSTEINE O-METHYLTRANSFERASE"/>
    <property type="match status" value="1"/>
</dbReference>
<protein>
    <recommendedName>
        <fullName evidence="3 10">Protein-S-isoprenylcysteine O-methyltransferase</fullName>
        <ecNumber evidence="3 10">2.1.1.100</ecNumber>
    </recommendedName>
</protein>
<organism evidence="11 12">
    <name type="scientific">Mycena chlorophos</name>
    <name type="common">Agaric fungus</name>
    <name type="synonym">Agaricus chlorophos</name>
    <dbReference type="NCBI Taxonomy" id="658473"/>
    <lineage>
        <taxon>Eukaryota</taxon>
        <taxon>Fungi</taxon>
        <taxon>Dikarya</taxon>
        <taxon>Basidiomycota</taxon>
        <taxon>Agaricomycotina</taxon>
        <taxon>Agaricomycetes</taxon>
        <taxon>Agaricomycetidae</taxon>
        <taxon>Agaricales</taxon>
        <taxon>Marasmiineae</taxon>
        <taxon>Mycenaceae</taxon>
        <taxon>Mycena</taxon>
    </lineage>
</organism>
<feature type="transmembrane region" description="Helical" evidence="10">
    <location>
        <begin position="62"/>
        <end position="83"/>
    </location>
</feature>